<proteinExistence type="predicted"/>
<name>A0AAN8IJD2_TRICO</name>
<dbReference type="Proteomes" id="UP001331761">
    <property type="component" value="Unassembled WGS sequence"/>
</dbReference>
<evidence type="ECO:0000313" key="1">
    <source>
        <dbReference type="EMBL" id="KAK5976844.1"/>
    </source>
</evidence>
<comment type="caution">
    <text evidence="1">The sequence shown here is derived from an EMBL/GenBank/DDBJ whole genome shotgun (WGS) entry which is preliminary data.</text>
</comment>
<dbReference type="EMBL" id="WIXE01011300">
    <property type="protein sequence ID" value="KAK5976844.1"/>
    <property type="molecule type" value="Genomic_DNA"/>
</dbReference>
<accession>A0AAN8IJD2</accession>
<sequence>MKETSFRNGRAVCFLPVAGLIVLYGDIEELMPSLHEMACSEAIQEKLDAFASRIGCDMTSIEIDSECDYASRMGNTTGLDYSVEIGPALIKIFIALLQEYCSAALK</sequence>
<reference evidence="1 2" key="1">
    <citation type="submission" date="2019-10" db="EMBL/GenBank/DDBJ databases">
        <title>Assembly and Annotation for the nematode Trichostrongylus colubriformis.</title>
        <authorList>
            <person name="Martin J."/>
        </authorList>
    </citation>
    <scope>NUCLEOTIDE SEQUENCE [LARGE SCALE GENOMIC DNA]</scope>
    <source>
        <strain evidence="1">G859</strain>
        <tissue evidence="1">Whole worm</tissue>
    </source>
</reference>
<dbReference type="AlphaFoldDB" id="A0AAN8IJD2"/>
<evidence type="ECO:0000313" key="2">
    <source>
        <dbReference type="Proteomes" id="UP001331761"/>
    </source>
</evidence>
<keyword evidence="2" id="KW-1185">Reference proteome</keyword>
<organism evidence="1 2">
    <name type="scientific">Trichostrongylus colubriformis</name>
    <name type="common">Black scour worm</name>
    <dbReference type="NCBI Taxonomy" id="6319"/>
    <lineage>
        <taxon>Eukaryota</taxon>
        <taxon>Metazoa</taxon>
        <taxon>Ecdysozoa</taxon>
        <taxon>Nematoda</taxon>
        <taxon>Chromadorea</taxon>
        <taxon>Rhabditida</taxon>
        <taxon>Rhabditina</taxon>
        <taxon>Rhabditomorpha</taxon>
        <taxon>Strongyloidea</taxon>
        <taxon>Trichostrongylidae</taxon>
        <taxon>Trichostrongylus</taxon>
    </lineage>
</organism>
<protein>
    <submittedName>
        <fullName evidence="1">Uncharacterized protein</fullName>
    </submittedName>
</protein>
<gene>
    <name evidence="1" type="ORF">GCK32_011253</name>
</gene>